<accession>B1WPX0</accession>
<dbReference type="EMBL" id="CP000806">
    <property type="protein sequence ID" value="ACB53285.1"/>
    <property type="molecule type" value="Genomic_DNA"/>
</dbReference>
<dbReference type="InterPro" id="IPR036890">
    <property type="entry name" value="HATPase_C_sf"/>
</dbReference>
<dbReference type="InterPro" id="IPR036097">
    <property type="entry name" value="HisK_dim/P_sf"/>
</dbReference>
<dbReference type="eggNOG" id="COG3614">
    <property type="taxonomic scope" value="Bacteria"/>
</dbReference>
<keyword evidence="7 12" id="KW-1133">Transmembrane helix</keyword>
<dbReference type="EC" id="2.7.13.3" evidence="3"/>
<dbReference type="OrthoDB" id="9808408at2"/>
<dbReference type="Gene3D" id="3.30.450.350">
    <property type="entry name" value="CHASE domain"/>
    <property type="match status" value="1"/>
</dbReference>
<dbReference type="SMART" id="SM00448">
    <property type="entry name" value="REC"/>
    <property type="match status" value="1"/>
</dbReference>
<dbReference type="PRINTS" id="PR00344">
    <property type="entry name" value="BCTRLSENSOR"/>
</dbReference>
<dbReference type="SUPFAM" id="SSF47384">
    <property type="entry name" value="Homodimeric domain of signal transducing histidine kinase"/>
    <property type="match status" value="1"/>
</dbReference>
<evidence type="ECO:0000256" key="2">
    <source>
        <dbReference type="ARBA" id="ARBA00004370"/>
    </source>
</evidence>
<evidence type="ECO:0000313" key="16">
    <source>
        <dbReference type="EMBL" id="ACB53285.1"/>
    </source>
</evidence>
<dbReference type="STRING" id="43989.cce_3937"/>
<dbReference type="CDD" id="cd00156">
    <property type="entry name" value="REC"/>
    <property type="match status" value="1"/>
</dbReference>
<evidence type="ECO:0000256" key="8">
    <source>
        <dbReference type="ARBA" id="ARBA00023012"/>
    </source>
</evidence>
<dbReference type="KEGG" id="cyt:cce_3937"/>
<gene>
    <name evidence="16" type="ordered locus">cce_3937</name>
</gene>
<dbReference type="Pfam" id="PF00072">
    <property type="entry name" value="Response_reg"/>
    <property type="match status" value="1"/>
</dbReference>
<dbReference type="CDD" id="cd00082">
    <property type="entry name" value="HisKA"/>
    <property type="match status" value="1"/>
</dbReference>
<dbReference type="Gene3D" id="3.40.50.2300">
    <property type="match status" value="1"/>
</dbReference>
<dbReference type="Gene3D" id="3.30.565.10">
    <property type="entry name" value="Histidine kinase-like ATPase, C-terminal domain"/>
    <property type="match status" value="1"/>
</dbReference>
<evidence type="ECO:0000256" key="9">
    <source>
        <dbReference type="ARBA" id="ARBA00023136"/>
    </source>
</evidence>
<feature type="domain" description="Response regulatory" evidence="14">
    <location>
        <begin position="648"/>
        <end position="764"/>
    </location>
</feature>
<keyword evidence="5 12" id="KW-0812">Transmembrane</keyword>
<evidence type="ECO:0000256" key="1">
    <source>
        <dbReference type="ARBA" id="ARBA00000085"/>
    </source>
</evidence>
<evidence type="ECO:0000259" key="13">
    <source>
        <dbReference type="PROSITE" id="PS50109"/>
    </source>
</evidence>
<keyword evidence="6" id="KW-0808">Transferase</keyword>
<dbReference type="Pfam" id="PF03924">
    <property type="entry name" value="CHASE"/>
    <property type="match status" value="1"/>
</dbReference>
<dbReference type="SMART" id="SM00387">
    <property type="entry name" value="HATPase_c"/>
    <property type="match status" value="1"/>
</dbReference>
<dbReference type="GO" id="GO:0016020">
    <property type="term" value="C:membrane"/>
    <property type="evidence" value="ECO:0007669"/>
    <property type="project" value="UniProtKB-SubCell"/>
</dbReference>
<keyword evidence="4 10" id="KW-0597">Phosphoprotein</keyword>
<evidence type="ECO:0000256" key="11">
    <source>
        <dbReference type="SAM" id="Coils"/>
    </source>
</evidence>
<dbReference type="PROSITE" id="PS50110">
    <property type="entry name" value="RESPONSE_REGULATORY"/>
    <property type="match status" value="1"/>
</dbReference>
<dbReference type="SMART" id="SM00388">
    <property type="entry name" value="HisKA"/>
    <property type="match status" value="1"/>
</dbReference>
<evidence type="ECO:0000256" key="4">
    <source>
        <dbReference type="ARBA" id="ARBA00022553"/>
    </source>
</evidence>
<dbReference type="GO" id="GO:0000155">
    <property type="term" value="F:phosphorelay sensor kinase activity"/>
    <property type="evidence" value="ECO:0007669"/>
    <property type="project" value="InterPro"/>
</dbReference>
<evidence type="ECO:0000259" key="15">
    <source>
        <dbReference type="PROSITE" id="PS50839"/>
    </source>
</evidence>
<dbReference type="InterPro" id="IPR005467">
    <property type="entry name" value="His_kinase_dom"/>
</dbReference>
<name>B1WPX0_CROS5</name>
<dbReference type="AlphaFoldDB" id="B1WPX0"/>
<evidence type="ECO:0000256" key="5">
    <source>
        <dbReference type="ARBA" id="ARBA00022692"/>
    </source>
</evidence>
<dbReference type="InterPro" id="IPR001789">
    <property type="entry name" value="Sig_transdc_resp-reg_receiver"/>
</dbReference>
<feature type="coiled-coil region" evidence="11">
    <location>
        <begin position="365"/>
        <end position="399"/>
    </location>
</feature>
<feature type="transmembrane region" description="Helical" evidence="12">
    <location>
        <begin position="12"/>
        <end position="35"/>
    </location>
</feature>
<protein>
    <recommendedName>
        <fullName evidence="3">histidine kinase</fullName>
        <ecNumber evidence="3">2.7.13.3</ecNumber>
    </recommendedName>
</protein>
<dbReference type="SUPFAM" id="SSF52172">
    <property type="entry name" value="CheY-like"/>
    <property type="match status" value="1"/>
</dbReference>
<evidence type="ECO:0000313" key="17">
    <source>
        <dbReference type="Proteomes" id="UP000001203"/>
    </source>
</evidence>
<keyword evidence="6" id="KW-0418">Kinase</keyword>
<dbReference type="Proteomes" id="UP000001203">
    <property type="component" value="Chromosome circular"/>
</dbReference>
<dbReference type="PROSITE" id="PS50109">
    <property type="entry name" value="HIS_KIN"/>
    <property type="match status" value="1"/>
</dbReference>
<dbReference type="eggNOG" id="COG2205">
    <property type="taxonomic scope" value="Bacteria"/>
</dbReference>
<evidence type="ECO:0000256" key="10">
    <source>
        <dbReference type="PROSITE-ProRule" id="PRU00169"/>
    </source>
</evidence>
<organism evidence="16 17">
    <name type="scientific">Crocosphaera subtropica (strain ATCC 51142 / BH68)</name>
    <name type="common">Cyanothece sp. (strain ATCC 51142)</name>
    <dbReference type="NCBI Taxonomy" id="43989"/>
    <lineage>
        <taxon>Bacteria</taxon>
        <taxon>Bacillati</taxon>
        <taxon>Cyanobacteriota</taxon>
        <taxon>Cyanophyceae</taxon>
        <taxon>Oscillatoriophycideae</taxon>
        <taxon>Chroococcales</taxon>
        <taxon>Aphanothecaceae</taxon>
        <taxon>Crocosphaera</taxon>
        <taxon>Crocosphaera subtropica</taxon>
    </lineage>
</organism>
<dbReference type="SMART" id="SM01079">
    <property type="entry name" value="CHASE"/>
    <property type="match status" value="1"/>
</dbReference>
<keyword evidence="9 12" id="KW-0472">Membrane</keyword>
<comment type="subcellular location">
    <subcellularLocation>
        <location evidence="2">Membrane</location>
    </subcellularLocation>
</comment>
<evidence type="ECO:0000256" key="3">
    <source>
        <dbReference type="ARBA" id="ARBA00012438"/>
    </source>
</evidence>
<dbReference type="Pfam" id="PF00512">
    <property type="entry name" value="HisKA"/>
    <property type="match status" value="1"/>
</dbReference>
<dbReference type="PANTHER" id="PTHR43547:SF2">
    <property type="entry name" value="HYBRID SIGNAL TRANSDUCTION HISTIDINE KINASE C"/>
    <property type="match status" value="1"/>
</dbReference>
<keyword evidence="11" id="KW-0175">Coiled coil</keyword>
<dbReference type="HOGENOM" id="CLU_333375_0_0_3"/>
<dbReference type="eggNOG" id="COG0784">
    <property type="taxonomic scope" value="Bacteria"/>
</dbReference>
<dbReference type="InterPro" id="IPR003594">
    <property type="entry name" value="HATPase_dom"/>
</dbReference>
<dbReference type="InterPro" id="IPR003661">
    <property type="entry name" value="HisK_dim/P_dom"/>
</dbReference>
<dbReference type="InterPro" id="IPR004358">
    <property type="entry name" value="Sig_transdc_His_kin-like_C"/>
</dbReference>
<dbReference type="InterPro" id="IPR042240">
    <property type="entry name" value="CHASE_sf"/>
</dbReference>
<evidence type="ECO:0000256" key="7">
    <source>
        <dbReference type="ARBA" id="ARBA00022989"/>
    </source>
</evidence>
<reference evidence="16 17" key="1">
    <citation type="journal article" date="2008" name="Proc. Natl. Acad. Sci. U.S.A.">
        <title>The genome of Cyanothece 51142, a unicellular diazotrophic cyanobacterium important in the marine nitrogen cycle.</title>
        <authorList>
            <person name="Welsh E.A."/>
            <person name="Liberton M."/>
            <person name="Stoeckel J."/>
            <person name="Loh T."/>
            <person name="Elvitigala T."/>
            <person name="Wang C."/>
            <person name="Wollam A."/>
            <person name="Fulton R.S."/>
            <person name="Clifton S.W."/>
            <person name="Jacobs J.M."/>
            <person name="Aurora R."/>
            <person name="Ghosh B.K."/>
            <person name="Sherman L.A."/>
            <person name="Smith R.D."/>
            <person name="Wilson R.K."/>
            <person name="Pakrasi H.B."/>
        </authorList>
    </citation>
    <scope>NUCLEOTIDE SEQUENCE [LARGE SCALE GENOMIC DNA]</scope>
    <source>
        <strain evidence="17">ATCC 51142 / BH68</strain>
    </source>
</reference>
<dbReference type="PROSITE" id="PS50839">
    <property type="entry name" value="CHASE"/>
    <property type="match status" value="1"/>
</dbReference>
<dbReference type="PANTHER" id="PTHR43547">
    <property type="entry name" value="TWO-COMPONENT HISTIDINE KINASE"/>
    <property type="match status" value="1"/>
</dbReference>
<dbReference type="InterPro" id="IPR006189">
    <property type="entry name" value="CHASE_dom"/>
</dbReference>
<evidence type="ECO:0000256" key="6">
    <source>
        <dbReference type="ARBA" id="ARBA00022777"/>
    </source>
</evidence>
<evidence type="ECO:0000256" key="12">
    <source>
        <dbReference type="SAM" id="Phobius"/>
    </source>
</evidence>
<dbReference type="SUPFAM" id="SSF55874">
    <property type="entry name" value="ATPase domain of HSP90 chaperone/DNA topoisomerase II/histidine kinase"/>
    <property type="match status" value="1"/>
</dbReference>
<dbReference type="InterPro" id="IPR011006">
    <property type="entry name" value="CheY-like_superfamily"/>
</dbReference>
<feature type="modified residue" description="4-aspartylphosphate" evidence="10">
    <location>
        <position position="697"/>
    </location>
</feature>
<keyword evidence="8" id="KW-0902">Two-component regulatory system</keyword>
<sequence>MKFPFYPRYLSFYLPLVISLFIGGGLSILLTLIYWSSEVYKVKTNFEKQGDHLVENLQQHIQEYINITDALGAFYEASDQVTRQDFKLFTEHFLDENLGILGMAWVPKVSQKDRFLYEEEMKKAGFPNFKIWTKQGNNLRDRNEYFPVTYGEPKEIYHSVIGLELSSSEILNSPLKKARDTGEITASQPVKLINEGQGFMLYYPVYRRESYAETVEERRQEFKGIVYTVYRLEDLIKLTLHHSSSPNRSFFLSNTPTLQDNSIILSFDADTQIINTTTRLPFSIPSSCQSLLQCQRKITIADTHWFITIIPTNQQNLIIIKSVFVFLLGLLLTVLITTYLWKTLSEKNHIEQVITERTNALIKTTEELEQIVEQRTNELEKANEEKNQILDKINHELRIPLNNVLGFLDLLGSEHSLTEKKDNSLQIIQENSQYLLRLFNQILEFSKVTSGEILIQCNIVNLENLVTTVLKQFEQQAEVKKLTLSYSIDSEVFPYLKIDESKLIKILSNLLDNAIKFSNQGIITIRVFCDNQAWLLDNEIDDYTDDNFQKNLWIEIEDHGNGIPIEIQEKVFDPFFRSKDNKGVGLGLSITHKLVDLMGGKIYLKSQLGQGTIVQFHFPVTVPKPEEIYKTPTNQKIVSIANYEPDYRILVIDDQIESREVFINFLEPLGFQLKQANYLENALNIAQNWHPHLIFIDIKILFLNKKVNLKKLKNYCSLEQVIVIGIASGKFEDSQVNKLQFWCDDCLYKPFAIELILDKINYYLGVRYRYEHEENEIISTGKIVKKLNSASVAMMSSQWLEQVYWAASSGNSNVLKELIQQIPDNYSPVINGMMELVNTFNYRKIRQIIQPLID</sequence>
<dbReference type="Pfam" id="PF02518">
    <property type="entry name" value="HATPase_c"/>
    <property type="match status" value="1"/>
</dbReference>
<keyword evidence="17" id="KW-1185">Reference proteome</keyword>
<dbReference type="Gene3D" id="1.10.287.130">
    <property type="match status" value="1"/>
</dbReference>
<feature type="domain" description="CHASE" evidence="15">
    <location>
        <begin position="77"/>
        <end position="236"/>
    </location>
</feature>
<feature type="transmembrane region" description="Helical" evidence="12">
    <location>
        <begin position="318"/>
        <end position="341"/>
    </location>
</feature>
<feature type="domain" description="Histidine kinase" evidence="13">
    <location>
        <begin position="392"/>
        <end position="622"/>
    </location>
</feature>
<comment type="catalytic activity">
    <reaction evidence="1">
        <text>ATP + protein L-histidine = ADP + protein N-phospho-L-histidine.</text>
        <dbReference type="EC" id="2.7.13.3"/>
    </reaction>
</comment>
<proteinExistence type="predicted"/>
<evidence type="ECO:0000259" key="14">
    <source>
        <dbReference type="PROSITE" id="PS50110"/>
    </source>
</evidence>
<dbReference type="RefSeq" id="WP_009547230.1">
    <property type="nucleotide sequence ID" value="NC_010546.1"/>
</dbReference>